<keyword evidence="1" id="KW-0378">Hydrolase</keyword>
<dbReference type="RefSeq" id="WP_130540396.1">
    <property type="nucleotide sequence ID" value="NZ_CP042431.1"/>
</dbReference>
<dbReference type="PANTHER" id="PTHR46517">
    <property type="entry name" value="FRUCTOSE-2,6-BISPHOSPHATASE TIGAR"/>
    <property type="match status" value="1"/>
</dbReference>
<dbReference type="GO" id="GO:0043456">
    <property type="term" value="P:regulation of pentose-phosphate shunt"/>
    <property type="evidence" value="ECO:0007669"/>
    <property type="project" value="TreeGrafter"/>
</dbReference>
<name>A0A4Q7N4Y2_9BACT</name>
<dbReference type="GO" id="GO:0045820">
    <property type="term" value="P:negative regulation of glycolytic process"/>
    <property type="evidence" value="ECO:0007669"/>
    <property type="project" value="TreeGrafter"/>
</dbReference>
<reference evidence="3 4" key="1">
    <citation type="submission" date="2019-02" db="EMBL/GenBank/DDBJ databases">
        <title>Genomic Encyclopedia of Type Strains, Phase IV (KMG-IV): sequencing the most valuable type-strain genomes for metagenomic binning, comparative biology and taxonomic classification.</title>
        <authorList>
            <person name="Goeker M."/>
        </authorList>
    </citation>
    <scope>NUCLEOTIDE SEQUENCE [LARGE SCALE GENOMIC DNA]</scope>
    <source>
        <strain evidence="3 4">DSM 18116</strain>
    </source>
</reference>
<dbReference type="InterPro" id="IPR001345">
    <property type="entry name" value="PG/BPGM_mutase_AS"/>
</dbReference>
<dbReference type="AlphaFoldDB" id="A0A4Q7N4Y2"/>
<dbReference type="Gene3D" id="3.40.50.1240">
    <property type="entry name" value="Phosphoglycerate mutase-like"/>
    <property type="match status" value="1"/>
</dbReference>
<organism evidence="3 4">
    <name type="scientific">Pseudobacter ginsenosidimutans</name>
    <dbReference type="NCBI Taxonomy" id="661488"/>
    <lineage>
        <taxon>Bacteria</taxon>
        <taxon>Pseudomonadati</taxon>
        <taxon>Bacteroidota</taxon>
        <taxon>Chitinophagia</taxon>
        <taxon>Chitinophagales</taxon>
        <taxon>Chitinophagaceae</taxon>
        <taxon>Pseudobacter</taxon>
    </lineage>
</organism>
<dbReference type="InterPro" id="IPR013078">
    <property type="entry name" value="His_Pase_superF_clade-1"/>
</dbReference>
<dbReference type="PANTHER" id="PTHR46517:SF1">
    <property type="entry name" value="FRUCTOSE-2,6-BISPHOSPHATASE TIGAR"/>
    <property type="match status" value="1"/>
</dbReference>
<dbReference type="PROSITE" id="PS00175">
    <property type="entry name" value="PG_MUTASE"/>
    <property type="match status" value="1"/>
</dbReference>
<dbReference type="SUPFAM" id="SSF53254">
    <property type="entry name" value="Phosphoglycerate mutase-like"/>
    <property type="match status" value="1"/>
</dbReference>
<sequence>MEKELYIIRHGETDYNKLGIVQGRGVNTDLNALGREQGEAFYQYYKHVPFDKVYTSALKRTHQTVKNFIEDGLPWEQLPGLDELSFGIWEGKESKEDWVSAFREMNLSWQSGQCDLAFEKGESPNQVSERLQEAMDIILSRPSEKRVLVCMHGRSLLVLLCMLSQSPISCMTNFSHSNTCLYRVSVADGQFNILEANDIRHLANSVRVYP</sequence>
<dbReference type="OrthoDB" id="9782128at2"/>
<feature type="binding site" evidence="2">
    <location>
        <begin position="9"/>
        <end position="16"/>
    </location>
    <ligand>
        <name>substrate</name>
    </ligand>
</feature>
<evidence type="ECO:0000256" key="2">
    <source>
        <dbReference type="PIRSR" id="PIRSR613078-2"/>
    </source>
</evidence>
<proteinExistence type="predicted"/>
<evidence type="ECO:0000313" key="3">
    <source>
        <dbReference type="EMBL" id="RZS76078.1"/>
    </source>
</evidence>
<comment type="caution">
    <text evidence="3">The sequence shown here is derived from an EMBL/GenBank/DDBJ whole genome shotgun (WGS) entry which is preliminary data.</text>
</comment>
<dbReference type="PIRSF" id="PIRSF000709">
    <property type="entry name" value="6PFK_2-Ptase"/>
    <property type="match status" value="1"/>
</dbReference>
<dbReference type="CDD" id="cd07067">
    <property type="entry name" value="HP_PGM_like"/>
    <property type="match status" value="1"/>
</dbReference>
<dbReference type="InterPro" id="IPR029033">
    <property type="entry name" value="His_PPase_superfam"/>
</dbReference>
<evidence type="ECO:0000313" key="4">
    <source>
        <dbReference type="Proteomes" id="UP000293874"/>
    </source>
</evidence>
<gene>
    <name evidence="3" type="ORF">EV199_1955</name>
</gene>
<keyword evidence="4" id="KW-1185">Reference proteome</keyword>
<accession>A0A4Q7N4Y2</accession>
<protein>
    <submittedName>
        <fullName evidence="3">Putative phosphoglycerate mutase</fullName>
    </submittedName>
</protein>
<feature type="binding site" evidence="2">
    <location>
        <position position="60"/>
    </location>
    <ligand>
        <name>substrate</name>
    </ligand>
</feature>
<dbReference type="Pfam" id="PF00300">
    <property type="entry name" value="His_Phos_1"/>
    <property type="match status" value="1"/>
</dbReference>
<evidence type="ECO:0000256" key="1">
    <source>
        <dbReference type="ARBA" id="ARBA00022801"/>
    </source>
</evidence>
<dbReference type="EMBL" id="SGXA01000001">
    <property type="protein sequence ID" value="RZS76078.1"/>
    <property type="molecule type" value="Genomic_DNA"/>
</dbReference>
<dbReference type="GO" id="GO:0004331">
    <property type="term" value="F:fructose-2,6-bisphosphate 2-phosphatase activity"/>
    <property type="evidence" value="ECO:0007669"/>
    <property type="project" value="TreeGrafter"/>
</dbReference>
<dbReference type="GO" id="GO:0005829">
    <property type="term" value="C:cytosol"/>
    <property type="evidence" value="ECO:0007669"/>
    <property type="project" value="TreeGrafter"/>
</dbReference>
<dbReference type="SMART" id="SM00855">
    <property type="entry name" value="PGAM"/>
    <property type="match status" value="1"/>
</dbReference>
<dbReference type="Proteomes" id="UP000293874">
    <property type="component" value="Unassembled WGS sequence"/>
</dbReference>
<dbReference type="InterPro" id="IPR051695">
    <property type="entry name" value="Phosphoglycerate_Mutase"/>
</dbReference>